<evidence type="ECO:0000256" key="24">
    <source>
        <dbReference type="ARBA" id="ARBA00023198"/>
    </source>
</evidence>
<dbReference type="PROSITE" id="PS00915">
    <property type="entry name" value="PI3_4_KINASE_1"/>
    <property type="match status" value="1"/>
</dbReference>
<evidence type="ECO:0000256" key="14">
    <source>
        <dbReference type="ARBA" id="ARBA00022553"/>
    </source>
</evidence>
<dbReference type="GO" id="GO:0001525">
    <property type="term" value="P:angiogenesis"/>
    <property type="evidence" value="ECO:0007669"/>
    <property type="project" value="UniProtKB-KW"/>
</dbReference>
<evidence type="ECO:0000256" key="25">
    <source>
        <dbReference type="ARBA" id="ARBA00023981"/>
    </source>
</evidence>
<dbReference type="GO" id="GO:0035022">
    <property type="term" value="P:positive regulation of Rac protein signal transduction"/>
    <property type="evidence" value="ECO:0007669"/>
    <property type="project" value="UniProtKB-ARBA"/>
</dbReference>
<dbReference type="FunFam" id="3.30.1010.10:FF:000008">
    <property type="entry name" value="Phosphatidylinositol 4,5-bisphosphate 3-kinase catalytic subunit gamma"/>
    <property type="match status" value="1"/>
</dbReference>
<dbReference type="SUPFAM" id="SSF54236">
    <property type="entry name" value="Ubiquitin-like"/>
    <property type="match status" value="1"/>
</dbReference>
<feature type="compositionally biased region" description="Low complexity" evidence="35">
    <location>
        <begin position="538"/>
        <end position="577"/>
    </location>
</feature>
<comment type="catalytic activity">
    <reaction evidence="26">
        <text>a 1,2-diacyl-sn-glycero-3-phospho-(1D-myo-inositol) + ATP = a 1,2-diacyl-sn-glycero-3-phospho-(1D-myo-inositol-3-phosphate) + ADP + H(+)</text>
        <dbReference type="Rhea" id="RHEA:12709"/>
        <dbReference type="ChEBI" id="CHEBI:15378"/>
        <dbReference type="ChEBI" id="CHEBI:30616"/>
        <dbReference type="ChEBI" id="CHEBI:57880"/>
        <dbReference type="ChEBI" id="CHEBI:58088"/>
        <dbReference type="ChEBI" id="CHEBI:456216"/>
        <dbReference type="EC" id="2.7.1.137"/>
    </reaction>
    <physiologicalReaction direction="left-to-right" evidence="26">
        <dbReference type="Rhea" id="RHEA:12710"/>
    </physiologicalReaction>
</comment>
<dbReference type="Pfam" id="PF00454">
    <property type="entry name" value="PI3_PI4_kinase"/>
    <property type="match status" value="1"/>
</dbReference>
<evidence type="ECO:0000313" key="41">
    <source>
        <dbReference type="Proteomes" id="UP000694389"/>
    </source>
</evidence>
<dbReference type="GO" id="GO:0006935">
    <property type="term" value="P:chemotaxis"/>
    <property type="evidence" value="ECO:0007669"/>
    <property type="project" value="UniProtKB-KW"/>
</dbReference>
<evidence type="ECO:0000256" key="30">
    <source>
        <dbReference type="ARBA" id="ARBA00069069"/>
    </source>
</evidence>
<dbReference type="SUPFAM" id="SSF49562">
    <property type="entry name" value="C2 domain (Calcium/lipid-binding domain, CaLB)"/>
    <property type="match status" value="1"/>
</dbReference>
<evidence type="ECO:0000259" key="37">
    <source>
        <dbReference type="PROSITE" id="PS51545"/>
    </source>
</evidence>
<evidence type="ECO:0000256" key="2">
    <source>
        <dbReference type="ARBA" id="ARBA00004496"/>
    </source>
</evidence>
<evidence type="ECO:0000256" key="6">
    <source>
        <dbReference type="ARBA" id="ARBA00012010"/>
    </source>
</evidence>
<dbReference type="SUPFAM" id="SSF56112">
    <property type="entry name" value="Protein kinase-like (PK-like)"/>
    <property type="match status" value="1"/>
</dbReference>
<dbReference type="GO" id="GO:0005944">
    <property type="term" value="C:phosphatidylinositol 3-kinase complex, class IB"/>
    <property type="evidence" value="ECO:0007669"/>
    <property type="project" value="TreeGrafter"/>
</dbReference>
<keyword evidence="23" id="KW-0472">Membrane</keyword>
<name>A0A8P4KDB4_DICLA</name>
<evidence type="ECO:0000256" key="18">
    <source>
        <dbReference type="ARBA" id="ARBA00022741"/>
    </source>
</evidence>
<dbReference type="EC" id="2.7.1.137" evidence="8"/>
<dbReference type="GO" id="GO:0010595">
    <property type="term" value="P:positive regulation of endothelial cell migration"/>
    <property type="evidence" value="ECO:0007669"/>
    <property type="project" value="UniProtKB-ARBA"/>
</dbReference>
<keyword evidence="14" id="KW-0597">Phosphoprotein</keyword>
<dbReference type="Gene3D" id="1.25.40.70">
    <property type="entry name" value="Phosphatidylinositol 3-kinase, accessory domain (PIK)"/>
    <property type="match status" value="1"/>
</dbReference>
<evidence type="ECO:0000256" key="19">
    <source>
        <dbReference type="ARBA" id="ARBA00022777"/>
    </source>
</evidence>
<comment type="subunit">
    <text evidence="29">Heterodimer of a catalytic subunit PIK3CG and a PIK3R5 or PIK3R6 regulatory subunit. Interacts with GRK2 through the PIK helical domain. Interaction with GRK2 is required for targeting to agonist-occupied receptor. Interacts with PDE3B; regulates PDE3B activity and thereby cAMP levels in cells. Interacts with TPM2. Interacts with EPHA8; regulates integrin-mediated cell adhesion to substrate. Interacts with HRAS; the interaction is required for membrane recruitment and beta-gamma G protein dimer-dependent activation of the PI3K gamma complex PIK3CG:PIK3R6.</text>
</comment>
<dbReference type="InterPro" id="IPR000341">
    <property type="entry name" value="PI3K_Ras-bd_dom"/>
</dbReference>
<dbReference type="SUPFAM" id="SSF48371">
    <property type="entry name" value="ARM repeat"/>
    <property type="match status" value="1"/>
</dbReference>
<evidence type="ECO:0000256" key="23">
    <source>
        <dbReference type="ARBA" id="ARBA00023136"/>
    </source>
</evidence>
<evidence type="ECO:0000256" key="34">
    <source>
        <dbReference type="ARBA" id="ARBA00083126"/>
    </source>
</evidence>
<dbReference type="Pfam" id="PF00792">
    <property type="entry name" value="PI3K_C2"/>
    <property type="match status" value="1"/>
</dbReference>
<dbReference type="Gene3D" id="3.30.1010.10">
    <property type="entry name" value="Phosphatidylinositol 3-kinase Catalytic Subunit, Chain A, domain 4"/>
    <property type="match status" value="1"/>
</dbReference>
<dbReference type="FunFam" id="2.60.40.150:FF:000087">
    <property type="entry name" value="Phosphatidylinositol 4,5-bisphosphate 3-kinase catalytic subunit gamma isoform"/>
    <property type="match status" value="1"/>
</dbReference>
<dbReference type="PANTHER" id="PTHR10048">
    <property type="entry name" value="PHOSPHATIDYLINOSITOL KINASE"/>
    <property type="match status" value="1"/>
</dbReference>
<gene>
    <name evidence="40" type="primary">si:rp71-17i16.5</name>
</gene>
<evidence type="ECO:0000256" key="7">
    <source>
        <dbReference type="ARBA" id="ARBA00012013"/>
    </source>
</evidence>
<evidence type="ECO:0000256" key="4">
    <source>
        <dbReference type="ARBA" id="ARBA00005189"/>
    </source>
</evidence>
<dbReference type="GeneTree" id="ENSGT00940000165924"/>
<dbReference type="InterPro" id="IPR011009">
    <property type="entry name" value="Kinase-like_dom_sf"/>
</dbReference>
<evidence type="ECO:0000256" key="22">
    <source>
        <dbReference type="ARBA" id="ARBA00023098"/>
    </source>
</evidence>
<dbReference type="PROSITE" id="PS51547">
    <property type="entry name" value="C2_PI3K"/>
    <property type="match status" value="1"/>
</dbReference>
<evidence type="ECO:0000256" key="21">
    <source>
        <dbReference type="ARBA" id="ARBA00022859"/>
    </source>
</evidence>
<evidence type="ECO:0000256" key="26">
    <source>
        <dbReference type="ARBA" id="ARBA00023985"/>
    </source>
</evidence>
<evidence type="ECO:0000313" key="40">
    <source>
        <dbReference type="Ensembl" id="ENSDLAP00005067687.1"/>
    </source>
</evidence>
<dbReference type="InterPro" id="IPR000403">
    <property type="entry name" value="PI3/4_kinase_cat_dom"/>
</dbReference>
<dbReference type="InterPro" id="IPR018936">
    <property type="entry name" value="PI3/4_kinase_CS"/>
</dbReference>
<keyword evidence="10" id="KW-1003">Cell membrane</keyword>
<keyword evidence="24" id="KW-0395">Inflammatory response</keyword>
<dbReference type="EC" id="2.7.1.153" evidence="6"/>
<evidence type="ECO:0000256" key="12">
    <source>
        <dbReference type="ARBA" id="ARBA00022500"/>
    </source>
</evidence>
<dbReference type="GO" id="GO:0005829">
    <property type="term" value="C:cytosol"/>
    <property type="evidence" value="ECO:0007669"/>
    <property type="project" value="UniProtKB-ARBA"/>
</dbReference>
<keyword evidence="22" id="KW-0443">Lipid metabolism</keyword>
<dbReference type="PANTHER" id="PTHR10048:SF99">
    <property type="entry name" value="PHOSPHATIDYLINOSITOL 4,5-BISPHOSPHATE 3-KINASE CATALYTIC SUBUNIT GAMMA ISOFORM"/>
    <property type="match status" value="1"/>
</dbReference>
<evidence type="ECO:0000256" key="32">
    <source>
        <dbReference type="ARBA" id="ARBA00078766"/>
    </source>
</evidence>
<dbReference type="SMART" id="SM00142">
    <property type="entry name" value="PI3K_C2"/>
    <property type="match status" value="1"/>
</dbReference>
<dbReference type="GO" id="GO:0016477">
    <property type="term" value="P:cell migration"/>
    <property type="evidence" value="ECO:0007669"/>
    <property type="project" value="TreeGrafter"/>
</dbReference>
<dbReference type="Gene3D" id="3.10.20.770">
    <property type="match status" value="1"/>
</dbReference>
<organism evidence="40 41">
    <name type="scientific">Dicentrarchus labrax</name>
    <name type="common">European seabass</name>
    <name type="synonym">Morone labrax</name>
    <dbReference type="NCBI Taxonomy" id="13489"/>
    <lineage>
        <taxon>Eukaryota</taxon>
        <taxon>Metazoa</taxon>
        <taxon>Chordata</taxon>
        <taxon>Craniata</taxon>
        <taxon>Vertebrata</taxon>
        <taxon>Euteleostomi</taxon>
        <taxon>Actinopterygii</taxon>
        <taxon>Neopterygii</taxon>
        <taxon>Teleostei</taxon>
        <taxon>Neoteleostei</taxon>
        <taxon>Acanthomorphata</taxon>
        <taxon>Eupercaria</taxon>
        <taxon>Moronidae</taxon>
        <taxon>Dicentrarchus</taxon>
    </lineage>
</organism>
<dbReference type="FunFam" id="1.10.1070.11:FF:000010">
    <property type="entry name" value="Phosphatidylinositol 4,5-bisphosphate 3-kinase catalytic subunit gamma isoform"/>
    <property type="match status" value="1"/>
</dbReference>
<evidence type="ECO:0000256" key="20">
    <source>
        <dbReference type="ARBA" id="ARBA00022840"/>
    </source>
</evidence>
<dbReference type="Ensembl" id="ENSDLAT00005073566.1">
    <property type="protein sequence ID" value="ENSDLAP00005067687.1"/>
    <property type="gene ID" value="ENSDLAG00005018516.2"/>
</dbReference>
<evidence type="ECO:0000256" key="31">
    <source>
        <dbReference type="ARBA" id="ARBA00076130"/>
    </source>
</evidence>
<dbReference type="InterPro" id="IPR042236">
    <property type="entry name" value="PI3K_accessory_sf"/>
</dbReference>
<dbReference type="SMART" id="SM00145">
    <property type="entry name" value="PI3Ka"/>
    <property type="match status" value="1"/>
</dbReference>
<evidence type="ECO:0000256" key="8">
    <source>
        <dbReference type="ARBA" id="ARBA00012073"/>
    </source>
</evidence>
<dbReference type="Pfam" id="PF19710">
    <property type="entry name" value="PIK3CG_ABD"/>
    <property type="match status" value="1"/>
</dbReference>
<feature type="domain" description="C2 PI3K-type" evidence="39">
    <location>
        <begin position="355"/>
        <end position="530"/>
    </location>
</feature>
<dbReference type="InterPro" id="IPR029071">
    <property type="entry name" value="Ubiquitin-like_domsf"/>
</dbReference>
<dbReference type="GO" id="GO:0043491">
    <property type="term" value="P:phosphatidylinositol 3-kinase/protein kinase B signal transduction"/>
    <property type="evidence" value="ECO:0007669"/>
    <property type="project" value="TreeGrafter"/>
</dbReference>
<keyword evidence="18" id="KW-0547">Nucleotide-binding</keyword>
<keyword evidence="12" id="KW-0145">Chemotaxis</keyword>
<comment type="catalytic activity">
    <reaction evidence="27">
        <text>a 1,2-diacyl-sn-glycero-3-phospho-(1D-myo-inositol 4-phosphate) + ATP = a 1,2-diacyl-sn-glycero-3-phospho-(1D-myo-inositol-3,4-bisphosphate) + ADP + H(+)</text>
        <dbReference type="Rhea" id="RHEA:18373"/>
        <dbReference type="ChEBI" id="CHEBI:15378"/>
        <dbReference type="ChEBI" id="CHEBI:30616"/>
        <dbReference type="ChEBI" id="CHEBI:57658"/>
        <dbReference type="ChEBI" id="CHEBI:58178"/>
        <dbReference type="ChEBI" id="CHEBI:456216"/>
        <dbReference type="EC" id="2.7.1.154"/>
    </reaction>
    <physiologicalReaction direction="left-to-right" evidence="27">
        <dbReference type="Rhea" id="RHEA:18374"/>
    </physiologicalReaction>
</comment>
<dbReference type="InterPro" id="IPR001263">
    <property type="entry name" value="PI3K_accessory_dom"/>
</dbReference>
<evidence type="ECO:0000256" key="29">
    <source>
        <dbReference type="ARBA" id="ARBA00063154"/>
    </source>
</evidence>
<evidence type="ECO:0000259" key="39">
    <source>
        <dbReference type="PROSITE" id="PS51547"/>
    </source>
</evidence>
<comment type="similarity">
    <text evidence="5">Belongs to the PI3/PI4-kinase family. Type III PI4K subfamily.</text>
</comment>
<feature type="domain" description="PI3K-RBD" evidence="38">
    <location>
        <begin position="219"/>
        <end position="307"/>
    </location>
</feature>
<dbReference type="InterPro" id="IPR015433">
    <property type="entry name" value="PI3/4_kinase"/>
</dbReference>
<dbReference type="Gene3D" id="1.10.1070.11">
    <property type="entry name" value="Phosphatidylinositol 3-/4-kinase, catalytic domain"/>
    <property type="match status" value="1"/>
</dbReference>
<dbReference type="Proteomes" id="UP000694389">
    <property type="component" value="Unassembled WGS sequence"/>
</dbReference>
<feature type="domain" description="PI3K/PI4K catalytic" evidence="36">
    <location>
        <begin position="821"/>
        <end position="1103"/>
    </location>
</feature>
<dbReference type="SMART" id="SM00144">
    <property type="entry name" value="PI3K_rbd"/>
    <property type="match status" value="1"/>
</dbReference>
<dbReference type="Pfam" id="PF00613">
    <property type="entry name" value="PI3Ka"/>
    <property type="match status" value="1"/>
</dbReference>
<evidence type="ECO:0000256" key="10">
    <source>
        <dbReference type="ARBA" id="ARBA00022475"/>
    </source>
</evidence>
<dbReference type="PROSITE" id="PS51545">
    <property type="entry name" value="PIK_HELICAL"/>
    <property type="match status" value="1"/>
</dbReference>
<evidence type="ECO:0000256" key="27">
    <source>
        <dbReference type="ARBA" id="ARBA00029297"/>
    </source>
</evidence>
<keyword evidence="20" id="KW-0067">ATP-binding</keyword>
<evidence type="ECO:0000256" key="3">
    <source>
        <dbReference type="ARBA" id="ARBA00004805"/>
    </source>
</evidence>
<dbReference type="InterPro" id="IPR002420">
    <property type="entry name" value="PI3K-type_C2_dom"/>
</dbReference>
<dbReference type="OrthoDB" id="67688at2759"/>
<dbReference type="GO" id="GO:0005886">
    <property type="term" value="C:plasma membrane"/>
    <property type="evidence" value="ECO:0007669"/>
    <property type="project" value="UniProtKB-SubCell"/>
</dbReference>
<comment type="catalytic activity">
    <reaction evidence="28">
        <text>L-seryl-[protein] + ATP = O-phospho-L-seryl-[protein] + ADP + H(+)</text>
        <dbReference type="Rhea" id="RHEA:17989"/>
        <dbReference type="Rhea" id="RHEA-COMP:9863"/>
        <dbReference type="Rhea" id="RHEA-COMP:11604"/>
        <dbReference type="ChEBI" id="CHEBI:15378"/>
        <dbReference type="ChEBI" id="CHEBI:29999"/>
        <dbReference type="ChEBI" id="CHEBI:30616"/>
        <dbReference type="ChEBI" id="CHEBI:83421"/>
        <dbReference type="ChEBI" id="CHEBI:456216"/>
        <dbReference type="EC" id="2.7.11.1"/>
    </reaction>
    <physiologicalReaction direction="left-to-right" evidence="28">
        <dbReference type="Rhea" id="RHEA:17990"/>
    </physiologicalReaction>
</comment>
<dbReference type="GO" id="GO:0002376">
    <property type="term" value="P:immune system process"/>
    <property type="evidence" value="ECO:0007669"/>
    <property type="project" value="UniProtKB-KW"/>
</dbReference>
<evidence type="ECO:0000256" key="5">
    <source>
        <dbReference type="ARBA" id="ARBA00006209"/>
    </source>
</evidence>
<proteinExistence type="inferred from homology"/>
<dbReference type="GO" id="GO:0048015">
    <property type="term" value="P:phosphatidylinositol-mediated signaling"/>
    <property type="evidence" value="ECO:0007669"/>
    <property type="project" value="TreeGrafter"/>
</dbReference>
<evidence type="ECO:0000256" key="13">
    <source>
        <dbReference type="ARBA" id="ARBA00022527"/>
    </source>
</evidence>
<feature type="compositionally biased region" description="Polar residues" evidence="35">
    <location>
        <begin position="447"/>
        <end position="457"/>
    </location>
</feature>
<dbReference type="GO" id="GO:0005943">
    <property type="term" value="C:phosphatidylinositol 3-kinase complex, class IA"/>
    <property type="evidence" value="ECO:0007669"/>
    <property type="project" value="TreeGrafter"/>
</dbReference>
<evidence type="ECO:0000256" key="11">
    <source>
        <dbReference type="ARBA" id="ARBA00022490"/>
    </source>
</evidence>
<dbReference type="EC" id="2.7.11.1" evidence="9"/>
<sequence>MDPALFLNQAGSSQRLSGMLIQNCSENNLKFICEFQPGPGPPQESGDEDFNVNMDCESVSVILPAQCSVYQLRLRICMQAQEQSCHPDPLAILDPEKFTLLYARGEDWYEAYDDCQVIRTLDIPWSHDDTGLLLAHIVVKPLVAVDSEEEKKQQECLAYLIGHNLEKEASDRLGELTFTRRKLASPRRQELRNRDDKLYATEPWVTCAPIPNDLQDQINRKLPVTLHYMNKISFSIQVDFSAMPAVLLRVFRRVVADQGLDYDTSDDLVLKVSGREEFLSGDHPLSDFLWVRQCLKNNQDLHLSVVPVSQLADETVKFVDWSLVDGSSGQFSSHDDLRLEGKDLDDIFMISLWDCNRRLRVKLLGFDIPKLPNKCPQSVYVKASILYGNKVLSSVSSLPKAFADEVLWNEWLDFDLLLRDLPRGAKLGFTINASGDISPVTKDAKPPSSSVNKTPEQQKGKGKVLYFVNLLLIDHRSILSQGPYTLHMWSYPDLEEEAITYQADKLSSATNPEIADSMAISFLLDRYSFPVVLPNSFSPSECSDSPTSSLTRTKSTASSYTLSSSPPSTVPSTDSCSLDIKPSEGPSSDSVILRSPSSVISTNKAGLKRFREESIRYASNLPHYLRNVDWMNRRVVEDVHWLLGNWDPGELDVTVALELLSMDFADMTVRRLAVQRLESLSNDDVLKYLLQLVQTLKVEPYHDSFLARYLIQRALQSKRIGHFFFWYVRSEVAGCPYFRQRMAVILEAYLLGCGQAMLDSFTQQVQAVEALQEVAVMIKNFYPDNLSPTAPLKLQELLRNCNLPIEFLLPFDPRIKAGMILLDKCKVMASKKKPLWLEFSPMPSPTSATPVGIIFKQGDDLRQDMLVLQTLVVMDSIWQEKSLDLNLVPYGCISTGHNIGMIEIVRNAATIAVVQRNHGGTNGAFRNDALFEWLKSKCPLQEIHYKTVERFVKSCAGYCVATYVLGIGDRHNDNIMITDQGNLFHIDFGHILGNTKHFLGVNRERVPFVLTPDFLYVMGRVKGRNSLYFQRFRDTCTQAYLSLRSHSRLLVTLFSLMLLTGIPELSAAEDMRYLREALQEEQGEAEAKEHFLQQISVCEQLGWTVQANWWIHMVAGIK</sequence>
<evidence type="ECO:0000256" key="15">
    <source>
        <dbReference type="ARBA" id="ARBA00022583"/>
    </source>
</evidence>
<evidence type="ECO:0000256" key="35">
    <source>
        <dbReference type="SAM" id="MobiDB-lite"/>
    </source>
</evidence>
<dbReference type="GO" id="GO:0004674">
    <property type="term" value="F:protein serine/threonine kinase activity"/>
    <property type="evidence" value="ECO:0007669"/>
    <property type="project" value="UniProtKB-KW"/>
</dbReference>
<reference evidence="40" key="2">
    <citation type="submission" date="2025-09" db="UniProtKB">
        <authorList>
            <consortium name="Ensembl"/>
        </authorList>
    </citation>
    <scope>IDENTIFICATION</scope>
</reference>
<dbReference type="EC" id="2.7.1.154" evidence="7"/>
<keyword evidence="21" id="KW-0391">Immunity</keyword>
<dbReference type="FunFam" id="1.25.40.70:FF:000006">
    <property type="entry name" value="Phosphatidylinositol 4,5-bisphosphate 3-kinase catalytic subunit gamma isoform"/>
    <property type="match status" value="1"/>
</dbReference>
<accession>A0A8P4KDB4</accession>
<feature type="domain" description="PIK helical" evidence="37">
    <location>
        <begin position="574"/>
        <end position="752"/>
    </location>
</feature>
<protein>
    <recommendedName>
        <fullName evidence="30">Phosphatidylinositol 4,5-bisphosphate 3-kinase catalytic subunit gamma isoform</fullName>
        <ecNumber evidence="8">2.7.1.137</ecNumber>
        <ecNumber evidence="6">2.7.1.153</ecNumber>
        <ecNumber evidence="7">2.7.1.154</ecNumber>
        <ecNumber evidence="9">2.7.11.1</ecNumber>
    </recommendedName>
    <alternativeName>
        <fullName evidence="34">Phosphatidylinositol 4,5-bisphosphate 3-kinase 110 kDa catalytic subunit gamma</fullName>
    </alternativeName>
    <alternativeName>
        <fullName evidence="33">Phosphoinositide-3-kinase catalytic gamma polypeptide</fullName>
    </alternativeName>
    <alternativeName>
        <fullName evidence="31">Serine/threonine protein kinase PIK3CG</fullName>
    </alternativeName>
    <alternativeName>
        <fullName evidence="32">p120-PI3K</fullName>
    </alternativeName>
</protein>
<comment type="subcellular location">
    <subcellularLocation>
        <location evidence="1">Cell membrane</location>
    </subcellularLocation>
    <subcellularLocation>
        <location evidence="2">Cytoplasm</location>
    </subcellularLocation>
</comment>
<dbReference type="Pfam" id="PF00794">
    <property type="entry name" value="PI3K_rbd"/>
    <property type="match status" value="1"/>
</dbReference>
<evidence type="ECO:0000259" key="36">
    <source>
        <dbReference type="PROSITE" id="PS50290"/>
    </source>
</evidence>
<dbReference type="Gene3D" id="2.60.40.150">
    <property type="entry name" value="C2 domain"/>
    <property type="match status" value="1"/>
</dbReference>
<dbReference type="GO" id="GO:0006954">
    <property type="term" value="P:inflammatory response"/>
    <property type="evidence" value="ECO:0007669"/>
    <property type="project" value="UniProtKB-KW"/>
</dbReference>
<dbReference type="PROSITE" id="PS50290">
    <property type="entry name" value="PI3_4_KINASE_3"/>
    <property type="match status" value="1"/>
</dbReference>
<dbReference type="RefSeq" id="XP_051281294.1">
    <property type="nucleotide sequence ID" value="XM_051425334.1"/>
</dbReference>
<dbReference type="GO" id="GO:0046934">
    <property type="term" value="F:1-phosphatidylinositol-4,5-bisphosphate 3-kinase activity"/>
    <property type="evidence" value="ECO:0007669"/>
    <property type="project" value="UniProtKB-EC"/>
</dbReference>
<dbReference type="GeneID" id="127377455"/>
<feature type="region of interest" description="Disordered" evidence="35">
    <location>
        <begin position="438"/>
        <end position="457"/>
    </location>
</feature>
<dbReference type="AlphaFoldDB" id="A0A8P4KDB4"/>
<evidence type="ECO:0000256" key="9">
    <source>
        <dbReference type="ARBA" id="ARBA00012513"/>
    </source>
</evidence>
<dbReference type="InterPro" id="IPR036940">
    <property type="entry name" value="PI3/4_kinase_cat_sf"/>
</dbReference>
<keyword evidence="15" id="KW-0254">Endocytosis</keyword>
<evidence type="ECO:0000256" key="33">
    <source>
        <dbReference type="ARBA" id="ARBA00080619"/>
    </source>
</evidence>
<dbReference type="InterPro" id="IPR035892">
    <property type="entry name" value="C2_domain_sf"/>
</dbReference>
<dbReference type="InterPro" id="IPR016024">
    <property type="entry name" value="ARM-type_fold"/>
</dbReference>
<evidence type="ECO:0000256" key="28">
    <source>
        <dbReference type="ARBA" id="ARBA00048977"/>
    </source>
</evidence>
<dbReference type="GO" id="GO:0006897">
    <property type="term" value="P:endocytosis"/>
    <property type="evidence" value="ECO:0007669"/>
    <property type="project" value="UniProtKB-KW"/>
</dbReference>
<keyword evidence="11" id="KW-0963">Cytoplasm</keyword>
<feature type="region of interest" description="Disordered" evidence="35">
    <location>
        <begin position="538"/>
        <end position="593"/>
    </location>
</feature>
<keyword evidence="16" id="KW-0037">Angiogenesis</keyword>
<dbReference type="GO" id="GO:0035005">
    <property type="term" value="F:1-phosphatidylinositol-4-phosphate 3-kinase activity"/>
    <property type="evidence" value="ECO:0007669"/>
    <property type="project" value="UniProtKB-EC"/>
</dbReference>
<dbReference type="PROSITE" id="PS00916">
    <property type="entry name" value="PI3_4_KINASE_2"/>
    <property type="match status" value="1"/>
</dbReference>
<comment type="catalytic activity">
    <reaction evidence="25">
        <text>a 1,2-diacyl-sn-glycero-3-phospho-(1D-myo-inositol-4,5-bisphosphate) + ATP = a 1,2-diacyl-sn-glycero-3-phospho-(1D-myo-inositol-3,4,5-trisphosphate) + ADP + H(+)</text>
        <dbReference type="Rhea" id="RHEA:21292"/>
        <dbReference type="ChEBI" id="CHEBI:15378"/>
        <dbReference type="ChEBI" id="CHEBI:30616"/>
        <dbReference type="ChEBI" id="CHEBI:57836"/>
        <dbReference type="ChEBI" id="CHEBI:58456"/>
        <dbReference type="ChEBI" id="CHEBI:456216"/>
        <dbReference type="EC" id="2.7.1.153"/>
    </reaction>
    <physiologicalReaction direction="left-to-right" evidence="25">
        <dbReference type="Rhea" id="RHEA:21293"/>
    </physiologicalReaction>
</comment>
<keyword evidence="17" id="KW-0808">Transferase</keyword>
<keyword evidence="13" id="KW-0723">Serine/threonine-protein kinase</keyword>
<dbReference type="GO" id="GO:0005524">
    <property type="term" value="F:ATP binding"/>
    <property type="evidence" value="ECO:0007669"/>
    <property type="project" value="UniProtKB-KW"/>
</dbReference>
<dbReference type="SMART" id="SM00146">
    <property type="entry name" value="PI3Kc"/>
    <property type="match status" value="1"/>
</dbReference>
<keyword evidence="19" id="KW-0418">Kinase</keyword>
<evidence type="ECO:0000256" key="17">
    <source>
        <dbReference type="ARBA" id="ARBA00022679"/>
    </source>
</evidence>
<dbReference type="GO" id="GO:0016303">
    <property type="term" value="F:1-phosphatidylinositol-3-kinase activity"/>
    <property type="evidence" value="ECO:0007669"/>
    <property type="project" value="UniProtKB-EC"/>
</dbReference>
<evidence type="ECO:0000256" key="16">
    <source>
        <dbReference type="ARBA" id="ARBA00022657"/>
    </source>
</evidence>
<keyword evidence="41" id="KW-1185">Reference proteome</keyword>
<dbReference type="InterPro" id="IPR045580">
    <property type="entry name" value="PIK3CG_ABD"/>
</dbReference>
<dbReference type="GO" id="GO:0003376">
    <property type="term" value="P:sphingosine-1-phosphate receptor signaling pathway"/>
    <property type="evidence" value="ECO:0007669"/>
    <property type="project" value="UniProtKB-ARBA"/>
</dbReference>
<comment type="pathway">
    <text evidence="4">Lipid metabolism.</text>
</comment>
<dbReference type="PROSITE" id="PS51546">
    <property type="entry name" value="PI3K_RBD"/>
    <property type="match status" value="1"/>
</dbReference>
<dbReference type="OMA" id="QEIHYNT"/>
<evidence type="ECO:0000256" key="1">
    <source>
        <dbReference type="ARBA" id="ARBA00004236"/>
    </source>
</evidence>
<comment type="pathway">
    <text evidence="3">Phospholipid metabolism; phosphatidylinositol phosphate biosynthesis.</text>
</comment>
<evidence type="ECO:0000259" key="38">
    <source>
        <dbReference type="PROSITE" id="PS51546"/>
    </source>
</evidence>
<reference evidence="40" key="1">
    <citation type="submission" date="2025-08" db="UniProtKB">
        <authorList>
            <consortium name="Ensembl"/>
        </authorList>
    </citation>
    <scope>IDENTIFICATION</scope>
</reference>